<dbReference type="RefSeq" id="WP_059757145.1">
    <property type="nucleotide sequence ID" value="NZ_LDUG01000036.1"/>
</dbReference>
<organism evidence="3 4">
    <name type="scientific">Thiobacillus denitrificans</name>
    <dbReference type="NCBI Taxonomy" id="36861"/>
    <lineage>
        <taxon>Bacteria</taxon>
        <taxon>Pseudomonadati</taxon>
        <taxon>Pseudomonadota</taxon>
        <taxon>Betaproteobacteria</taxon>
        <taxon>Nitrosomonadales</taxon>
        <taxon>Thiobacillaceae</taxon>
        <taxon>Thiobacillus</taxon>
    </lineage>
</organism>
<feature type="chain" id="PRO_5007125635" evidence="2">
    <location>
        <begin position="20"/>
        <end position="98"/>
    </location>
</feature>
<dbReference type="PATRIC" id="fig|36861.3.peg.2269"/>
<dbReference type="Proteomes" id="UP000064243">
    <property type="component" value="Unassembled WGS sequence"/>
</dbReference>
<evidence type="ECO:0000313" key="3">
    <source>
        <dbReference type="EMBL" id="KVW94208.1"/>
    </source>
</evidence>
<sequence length="98" mass="10775">MKAIITFTTLVLLVAPAWAYHQDNDPDQKQSITNVHASHFPHVEGDRHDPERGEGDAYGSILLNIQAGERLFPTSPAIAMRPAKGMGAPMVRRSITEL</sequence>
<proteinExistence type="predicted"/>
<protein>
    <submittedName>
        <fullName evidence="3">Uncharacterized protein</fullName>
    </submittedName>
</protein>
<accession>A0A106BKL0</accession>
<keyword evidence="2" id="KW-0732">Signal</keyword>
<dbReference type="EMBL" id="LDUG01000036">
    <property type="protein sequence ID" value="KVW94208.1"/>
    <property type="molecule type" value="Genomic_DNA"/>
</dbReference>
<dbReference type="OrthoDB" id="9965721at2"/>
<feature type="region of interest" description="Disordered" evidence="1">
    <location>
        <begin position="23"/>
        <end position="56"/>
    </location>
</feature>
<keyword evidence="4" id="KW-1185">Reference proteome</keyword>
<reference evidence="3 4" key="1">
    <citation type="journal article" date="2015" name="Appl. Environ. Microbiol.">
        <title>Aerobic and Anaerobic Thiosulfate Oxidation by a Cold-Adapted, Subglacial Chemoautotroph.</title>
        <authorList>
            <person name="Harrold Z.R."/>
            <person name="Skidmore M.L."/>
            <person name="Hamilton T.L."/>
            <person name="Desch L."/>
            <person name="Amada K."/>
            <person name="van Gelder W."/>
            <person name="Glover K."/>
            <person name="Roden E.E."/>
            <person name="Boyd E.S."/>
        </authorList>
    </citation>
    <scope>NUCLEOTIDE SEQUENCE [LARGE SCALE GENOMIC DNA]</scope>
    <source>
        <strain evidence="3 4">RG</strain>
    </source>
</reference>
<feature type="signal peptide" evidence="2">
    <location>
        <begin position="1"/>
        <end position="19"/>
    </location>
</feature>
<evidence type="ECO:0000256" key="2">
    <source>
        <dbReference type="SAM" id="SignalP"/>
    </source>
</evidence>
<gene>
    <name evidence="3" type="ORF">ABW22_12455</name>
</gene>
<evidence type="ECO:0000313" key="4">
    <source>
        <dbReference type="Proteomes" id="UP000064243"/>
    </source>
</evidence>
<name>A0A106BKL0_THIDE</name>
<feature type="compositionally biased region" description="Basic and acidic residues" evidence="1">
    <location>
        <begin position="41"/>
        <end position="55"/>
    </location>
</feature>
<dbReference type="AlphaFoldDB" id="A0A106BKL0"/>
<comment type="caution">
    <text evidence="3">The sequence shown here is derived from an EMBL/GenBank/DDBJ whole genome shotgun (WGS) entry which is preliminary data.</text>
</comment>
<evidence type="ECO:0000256" key="1">
    <source>
        <dbReference type="SAM" id="MobiDB-lite"/>
    </source>
</evidence>